<comment type="caution">
    <text evidence="1">The sequence shown here is derived from an EMBL/GenBank/DDBJ whole genome shotgun (WGS) entry which is preliminary data.</text>
</comment>
<dbReference type="Proteomes" id="UP001283361">
    <property type="component" value="Unassembled WGS sequence"/>
</dbReference>
<gene>
    <name evidence="1" type="ORF">RRG08_065615</name>
</gene>
<reference evidence="1" key="1">
    <citation type="journal article" date="2023" name="G3 (Bethesda)">
        <title>A reference genome for the long-term kleptoplast-retaining sea slug Elysia crispata morphotype clarki.</title>
        <authorList>
            <person name="Eastman K.E."/>
            <person name="Pendleton A.L."/>
            <person name="Shaikh M.A."/>
            <person name="Suttiyut T."/>
            <person name="Ogas R."/>
            <person name="Tomko P."/>
            <person name="Gavelis G."/>
            <person name="Widhalm J.R."/>
            <person name="Wisecaver J.H."/>
        </authorList>
    </citation>
    <scope>NUCLEOTIDE SEQUENCE</scope>
    <source>
        <strain evidence="1">ECLA1</strain>
    </source>
</reference>
<name>A0AAE0YMT3_9GAST</name>
<sequence length="143" mass="15530">MDEEVVVVCLARQCSIPSSSSSSNGTCCGDRIRVSAINHGITSSGESHARWDTEPETNINAVTRQRASVPRQPYLSSKVLFISVRESVGLKSFYHGESQSSTNLRPLYGSQGFLGFHSADKSQNSAAGAVFSGFWVREKQTLN</sequence>
<dbReference type="EMBL" id="JAWDGP010005809">
    <property type="protein sequence ID" value="KAK3751709.1"/>
    <property type="molecule type" value="Genomic_DNA"/>
</dbReference>
<proteinExistence type="predicted"/>
<organism evidence="1 2">
    <name type="scientific">Elysia crispata</name>
    <name type="common">lettuce slug</name>
    <dbReference type="NCBI Taxonomy" id="231223"/>
    <lineage>
        <taxon>Eukaryota</taxon>
        <taxon>Metazoa</taxon>
        <taxon>Spiralia</taxon>
        <taxon>Lophotrochozoa</taxon>
        <taxon>Mollusca</taxon>
        <taxon>Gastropoda</taxon>
        <taxon>Heterobranchia</taxon>
        <taxon>Euthyneura</taxon>
        <taxon>Panpulmonata</taxon>
        <taxon>Sacoglossa</taxon>
        <taxon>Placobranchoidea</taxon>
        <taxon>Plakobranchidae</taxon>
        <taxon>Elysia</taxon>
    </lineage>
</organism>
<accession>A0AAE0YMT3</accession>
<evidence type="ECO:0000313" key="1">
    <source>
        <dbReference type="EMBL" id="KAK3751709.1"/>
    </source>
</evidence>
<keyword evidence="2" id="KW-1185">Reference proteome</keyword>
<protein>
    <submittedName>
        <fullName evidence="1">Uncharacterized protein</fullName>
    </submittedName>
</protein>
<evidence type="ECO:0000313" key="2">
    <source>
        <dbReference type="Proteomes" id="UP001283361"/>
    </source>
</evidence>
<dbReference type="AlphaFoldDB" id="A0AAE0YMT3"/>